<dbReference type="Proteomes" id="UP000029989">
    <property type="component" value="Unassembled WGS sequence"/>
</dbReference>
<accession>A0A0A0F514</accession>
<keyword evidence="1" id="KW-0812">Transmembrane</keyword>
<dbReference type="AlphaFoldDB" id="A0A0A0F514"/>
<name>A0A0A0F514_9GAMM</name>
<comment type="caution">
    <text evidence="3">The sequence shown here is derived from an EMBL/GenBank/DDBJ whole genome shotgun (WGS) entry which is preliminary data.</text>
</comment>
<keyword evidence="1" id="KW-1133">Transmembrane helix</keyword>
<evidence type="ECO:0008006" key="5">
    <source>
        <dbReference type="Google" id="ProtNLM"/>
    </source>
</evidence>
<dbReference type="EMBL" id="AVPT01000003">
    <property type="protein sequence ID" value="KGM57453.1"/>
    <property type="molecule type" value="Genomic_DNA"/>
</dbReference>
<keyword evidence="4" id="KW-1185">Reference proteome</keyword>
<evidence type="ECO:0000256" key="2">
    <source>
        <dbReference type="SAM" id="SignalP"/>
    </source>
</evidence>
<reference evidence="3 4" key="1">
    <citation type="journal article" date="2015" name="Stand. Genomic Sci.">
        <title>Genomic information of the arsenic-resistant bacterium Lysobacter arseniciresistens type strain ZS79(T) and comparison of Lysobacter draft genomes.</title>
        <authorList>
            <person name="Liu L."/>
            <person name="Zhang S."/>
            <person name="Luo M."/>
            <person name="Wang G."/>
        </authorList>
    </citation>
    <scope>NUCLEOTIDE SEQUENCE [LARGE SCALE GENOMIC DNA]</scope>
    <source>
        <strain evidence="3 4">ZS79</strain>
    </source>
</reference>
<dbReference type="eggNOG" id="ENOG5032Z0E">
    <property type="taxonomic scope" value="Bacteria"/>
</dbReference>
<sequence length="124" mass="13256">MFRRFVVTPLLVVSLTLSMVVTPATAGVISTQQALSAELRAAKETQVRQSLARDDVRLAMQRLGVDPADADARIASLSDAELVQMQGELDRLPAGGDALAVIGVVFLVLLILELVGVTNIFNRV</sequence>
<dbReference type="RefSeq" id="WP_036207675.1">
    <property type="nucleotide sequence ID" value="NZ_AVPT01000003.1"/>
</dbReference>
<feature type="transmembrane region" description="Helical" evidence="1">
    <location>
        <begin position="98"/>
        <end position="121"/>
    </location>
</feature>
<feature type="signal peptide" evidence="2">
    <location>
        <begin position="1"/>
        <end position="26"/>
    </location>
</feature>
<feature type="chain" id="PRO_5001962890" description="PA2779 family protein" evidence="2">
    <location>
        <begin position="27"/>
        <end position="124"/>
    </location>
</feature>
<proteinExistence type="predicted"/>
<dbReference type="STRING" id="913325.N799_08450"/>
<dbReference type="NCBIfam" id="NF033919">
    <property type="entry name" value="PA2779_fam"/>
    <property type="match status" value="1"/>
</dbReference>
<keyword evidence="2" id="KW-0732">Signal</keyword>
<evidence type="ECO:0000256" key="1">
    <source>
        <dbReference type="SAM" id="Phobius"/>
    </source>
</evidence>
<keyword evidence="1" id="KW-0472">Membrane</keyword>
<dbReference type="OrthoDB" id="6401969at2"/>
<protein>
    <recommendedName>
        <fullName evidence="5">PA2779 family protein</fullName>
    </recommendedName>
</protein>
<dbReference type="InterPro" id="IPR046735">
    <property type="entry name" value="PA2779-like"/>
</dbReference>
<gene>
    <name evidence="3" type="ORF">N799_08450</name>
</gene>
<organism evidence="3 4">
    <name type="scientific">Lysobacter arseniciresistens ZS79</name>
    <dbReference type="NCBI Taxonomy" id="913325"/>
    <lineage>
        <taxon>Bacteria</taxon>
        <taxon>Pseudomonadati</taxon>
        <taxon>Pseudomonadota</taxon>
        <taxon>Gammaproteobacteria</taxon>
        <taxon>Lysobacterales</taxon>
        <taxon>Lysobacteraceae</taxon>
        <taxon>Novilysobacter</taxon>
    </lineage>
</organism>
<evidence type="ECO:0000313" key="4">
    <source>
        <dbReference type="Proteomes" id="UP000029989"/>
    </source>
</evidence>
<evidence type="ECO:0000313" key="3">
    <source>
        <dbReference type="EMBL" id="KGM57453.1"/>
    </source>
</evidence>
<dbReference type="Pfam" id="PF20332">
    <property type="entry name" value="DUF6627"/>
    <property type="match status" value="1"/>
</dbReference>